<evidence type="ECO:0000256" key="8">
    <source>
        <dbReference type="ARBA" id="ARBA00023136"/>
    </source>
</evidence>
<keyword evidence="8 9" id="KW-0472">Membrane</keyword>
<comment type="caution">
    <text evidence="10">The sequence shown here is derived from an EMBL/GenBank/DDBJ whole genome shotgun (WGS) entry which is preliminary data.</text>
</comment>
<proteinExistence type="inferred from homology"/>
<evidence type="ECO:0000256" key="7">
    <source>
        <dbReference type="ARBA" id="ARBA00022989"/>
    </source>
</evidence>
<evidence type="ECO:0000256" key="5">
    <source>
        <dbReference type="ARBA" id="ARBA00022573"/>
    </source>
</evidence>
<evidence type="ECO:0000256" key="1">
    <source>
        <dbReference type="ARBA" id="ARBA00004651"/>
    </source>
</evidence>
<dbReference type="RefSeq" id="WP_198738362.1">
    <property type="nucleotide sequence ID" value="NZ_JAEIOS010000011.1"/>
</dbReference>
<evidence type="ECO:0000256" key="2">
    <source>
        <dbReference type="ARBA" id="ARBA00004953"/>
    </source>
</evidence>
<name>A0A934M8Q7_9CORY</name>
<evidence type="ECO:0000313" key="10">
    <source>
        <dbReference type="EMBL" id="MBI8989375.1"/>
    </source>
</evidence>
<keyword evidence="4 9" id="KW-1003">Cell membrane</keyword>
<dbReference type="NCBIfam" id="NF002276">
    <property type="entry name" value="PRK01209.1-4"/>
    <property type="match status" value="1"/>
</dbReference>
<organism evidence="10 11">
    <name type="scientific">Corynebacterium meridianum</name>
    <dbReference type="NCBI Taxonomy" id="2765363"/>
    <lineage>
        <taxon>Bacteria</taxon>
        <taxon>Bacillati</taxon>
        <taxon>Actinomycetota</taxon>
        <taxon>Actinomycetes</taxon>
        <taxon>Mycobacteriales</taxon>
        <taxon>Corynebacteriaceae</taxon>
        <taxon>Corynebacterium</taxon>
    </lineage>
</organism>
<dbReference type="EMBL" id="JAEIOS010000011">
    <property type="protein sequence ID" value="MBI8989375.1"/>
    <property type="molecule type" value="Genomic_DNA"/>
</dbReference>
<evidence type="ECO:0000256" key="4">
    <source>
        <dbReference type="ARBA" id="ARBA00022475"/>
    </source>
</evidence>
<reference evidence="10" key="1">
    <citation type="submission" date="2020-12" db="EMBL/GenBank/DDBJ databases">
        <title>Genome public.</title>
        <authorList>
            <person name="Sun Q."/>
        </authorList>
    </citation>
    <scope>NUCLEOTIDE SEQUENCE</scope>
    <source>
        <strain evidence="10">CCM 8863</strain>
    </source>
</reference>
<accession>A0A934M8Q7</accession>
<dbReference type="InterPro" id="IPR004485">
    <property type="entry name" value="Cobalamin_biosynth_CobD/CbiB"/>
</dbReference>
<comment type="similarity">
    <text evidence="3 9">Belongs to the CobD/CbiB family.</text>
</comment>
<dbReference type="GO" id="GO:0048472">
    <property type="term" value="F:threonine-phosphate decarboxylase activity"/>
    <property type="evidence" value="ECO:0007669"/>
    <property type="project" value="InterPro"/>
</dbReference>
<dbReference type="Proteomes" id="UP000645966">
    <property type="component" value="Unassembled WGS sequence"/>
</dbReference>
<dbReference type="GO" id="GO:0015420">
    <property type="term" value="F:ABC-type vitamin B12 transporter activity"/>
    <property type="evidence" value="ECO:0007669"/>
    <property type="project" value="UniProtKB-UniRule"/>
</dbReference>
<dbReference type="AlphaFoldDB" id="A0A934M8Q7"/>
<dbReference type="PANTHER" id="PTHR34308:SF1">
    <property type="entry name" value="COBALAMIN BIOSYNTHESIS PROTEIN CBIB"/>
    <property type="match status" value="1"/>
</dbReference>
<evidence type="ECO:0000313" key="11">
    <source>
        <dbReference type="Proteomes" id="UP000645966"/>
    </source>
</evidence>
<keyword evidence="6 9" id="KW-0812">Transmembrane</keyword>
<dbReference type="GO" id="GO:0005886">
    <property type="term" value="C:plasma membrane"/>
    <property type="evidence" value="ECO:0007669"/>
    <property type="project" value="UniProtKB-SubCell"/>
</dbReference>
<keyword evidence="11" id="KW-1185">Reference proteome</keyword>
<evidence type="ECO:0000256" key="3">
    <source>
        <dbReference type="ARBA" id="ARBA00006263"/>
    </source>
</evidence>
<gene>
    <name evidence="9" type="primary">cobD</name>
    <name evidence="10" type="ORF">JDV75_06315</name>
</gene>
<evidence type="ECO:0000256" key="6">
    <source>
        <dbReference type="ARBA" id="ARBA00022692"/>
    </source>
</evidence>
<keyword evidence="5 9" id="KW-0169">Cobalamin biosynthesis</keyword>
<sequence length="313" mass="32549">MNAVILAGVLADRVIPDPRRGHPVAIFGTWAAWLERLCYRDSRAAGCVHLVLSVTPPVAVTAIAARRAPRLTTAVCLWAALGGTMLERTGTRMGDALQVGDTTAARDLVPWLCSRDPALLDVAGMARAAVESLAENTSDAAIAPLVWAAVGGAPAVVAHRAVNTLDAMVGYRNTRYSNFGWAAARTDDVLAWLPARVTALVHTGLAYTVGRGGEAVRAWREDAPSHPSPNAGIVEATAAAALGVRLGGPTVYAHGIENRPVLGTGRAPDVAAIRDAVRLSGRTQAIATCVAVATAAVLSRCGRSRLRAPLEDG</sequence>
<dbReference type="PANTHER" id="PTHR34308">
    <property type="entry name" value="COBALAMIN BIOSYNTHESIS PROTEIN CBIB"/>
    <property type="match status" value="1"/>
</dbReference>
<comment type="pathway">
    <text evidence="2 9">Cofactor biosynthesis; adenosylcobalamin biosynthesis.</text>
</comment>
<protein>
    <recommendedName>
        <fullName evidence="9">Cobalamin biosynthesis protein CobD</fullName>
    </recommendedName>
</protein>
<comment type="subcellular location">
    <subcellularLocation>
        <location evidence="1 9">Cell membrane</location>
        <topology evidence="1 9">Multi-pass membrane protein</topology>
    </subcellularLocation>
</comment>
<dbReference type="Pfam" id="PF03186">
    <property type="entry name" value="CobD_Cbib"/>
    <property type="match status" value="1"/>
</dbReference>
<dbReference type="GO" id="GO:0009236">
    <property type="term" value="P:cobalamin biosynthetic process"/>
    <property type="evidence" value="ECO:0007669"/>
    <property type="project" value="UniProtKB-UniRule"/>
</dbReference>
<comment type="function">
    <text evidence="9">Converts cobyric acid to cobinamide by the addition of aminopropanol on the F carboxylic group.</text>
</comment>
<dbReference type="HAMAP" id="MF_00024">
    <property type="entry name" value="CobD_CbiB"/>
    <property type="match status" value="1"/>
</dbReference>
<keyword evidence="7 9" id="KW-1133">Transmembrane helix</keyword>
<evidence type="ECO:0000256" key="9">
    <source>
        <dbReference type="HAMAP-Rule" id="MF_00024"/>
    </source>
</evidence>